<dbReference type="PANTHER" id="PTHR46880">
    <property type="entry name" value="RAS-ASSOCIATING DOMAIN-CONTAINING PROTEIN"/>
    <property type="match status" value="1"/>
</dbReference>
<dbReference type="RefSeq" id="XP_014675882.1">
    <property type="nucleotide sequence ID" value="XM_014820396.1"/>
</dbReference>
<organism evidence="2 3">
    <name type="scientific">Priapulus caudatus</name>
    <name type="common">Priapulid worm</name>
    <dbReference type="NCBI Taxonomy" id="37621"/>
    <lineage>
        <taxon>Eukaryota</taxon>
        <taxon>Metazoa</taxon>
        <taxon>Ecdysozoa</taxon>
        <taxon>Scalidophora</taxon>
        <taxon>Priapulida</taxon>
        <taxon>Priapulimorpha</taxon>
        <taxon>Priapulimorphida</taxon>
        <taxon>Priapulidae</taxon>
        <taxon>Priapulus</taxon>
    </lineage>
</organism>
<dbReference type="GeneID" id="106815872"/>
<accession>A0ABM1EUL1</accession>
<keyword evidence="2" id="KW-1185">Reference proteome</keyword>
<gene>
    <name evidence="3" type="primary">LOC106815872</name>
</gene>
<dbReference type="SUPFAM" id="SSF53098">
    <property type="entry name" value="Ribonuclease H-like"/>
    <property type="match status" value="1"/>
</dbReference>
<feature type="region of interest" description="Disordered" evidence="1">
    <location>
        <begin position="591"/>
        <end position="641"/>
    </location>
</feature>
<protein>
    <submittedName>
        <fullName evidence="3">Zinc finger protein 862-like</fullName>
    </submittedName>
</protein>
<dbReference type="InterPro" id="IPR012337">
    <property type="entry name" value="RNaseH-like_sf"/>
</dbReference>
<dbReference type="Proteomes" id="UP000695022">
    <property type="component" value="Unplaced"/>
</dbReference>
<dbReference type="PANTHER" id="PTHR46880:SF9">
    <property type="entry name" value="ZINC FINGER PROTEIN 862"/>
    <property type="match status" value="1"/>
</dbReference>
<evidence type="ECO:0000256" key="1">
    <source>
        <dbReference type="SAM" id="MobiDB-lite"/>
    </source>
</evidence>
<name>A0ABM1EUL1_PRICU</name>
<reference evidence="3" key="1">
    <citation type="submission" date="2025-08" db="UniProtKB">
        <authorList>
            <consortium name="RefSeq"/>
        </authorList>
    </citation>
    <scope>IDENTIFICATION</scope>
</reference>
<evidence type="ECO:0000313" key="2">
    <source>
        <dbReference type="Proteomes" id="UP000695022"/>
    </source>
</evidence>
<proteinExistence type="predicted"/>
<evidence type="ECO:0000313" key="3">
    <source>
        <dbReference type="RefSeq" id="XP_014675882.1"/>
    </source>
</evidence>
<feature type="compositionally biased region" description="Basic and acidic residues" evidence="1">
    <location>
        <begin position="626"/>
        <end position="641"/>
    </location>
</feature>
<sequence>MIQNMNEATMSRLEKLFHNAHALALAGRPYTDFVWMAKLDQAKGLDVGSTYLNDKAAHQFIDAIASVEMEHLKDKLLETNFVSILSDGTTDVSVQENEIFYIRMCIKGTITVHFLKCAIVPKGDALTIFRAMKRSVEATSLEWEDVRKKIVGMGSDGAAVMLGINNGVAALLRQEQPCSIAIHCYAHKLELAYKDAIKVVPLDKKAITLLQGLYYLYHNSALNRSNLKAAFSSLGQKPFMPTRVGGTRWVAHLLRALKNFFAGYDAIKVHLEQVVRPMTPIERVSCSTSGKAAGLLQLMTHLDTVLYLHNLADVLTVLSRLSLVFQERNASAAVIHGSVAEAKALIQHFEEHDGPYLTKAKSIFCDGAVQVVGAQFHASKQQLIIRLTTSLDDRFEMPGIIEAMKVANFKVWPLPEDLVEIQGFGEDCIKVLTCHYQSVLETAGVDAAEAAIEWCALKAAIYSSQAANMKSLTWERVNRLYPDQYQQILVLIDLILSLPGASAECERGFRMVKAVKTDIRSSLGELSLSNLLMIQLHSPPIETFDPLPAIHLWNQGGVRRPLFWEGQKESKKKMQNKAAATASATMGMGLQAQHDQDPDVQPSTSSGAQFQELVGSVDSDTSLSPSDKDSGADSELDERTVDELILEYCC</sequence>